<evidence type="ECO:0000256" key="2">
    <source>
        <dbReference type="ARBA" id="ARBA00009026"/>
    </source>
</evidence>
<protein>
    <recommendedName>
        <fullName evidence="3">Small RNA 2'-O-methyltransferase</fullName>
        <ecNumber evidence="11">2.1.1.386</ecNumber>
    </recommendedName>
</protein>
<feature type="domain" description="Hen1 N-terminal" evidence="14">
    <location>
        <begin position="1"/>
        <end position="244"/>
    </location>
</feature>
<dbReference type="InterPro" id="IPR038546">
    <property type="entry name" value="Hen1_N_sf"/>
</dbReference>
<dbReference type="Proteomes" id="UP000198727">
    <property type="component" value="Unassembled WGS sequence"/>
</dbReference>
<comment type="cofactor">
    <cofactor evidence="1">
        <name>Mg(2+)</name>
        <dbReference type="ChEBI" id="CHEBI:18420"/>
    </cofactor>
</comment>
<dbReference type="GO" id="GO:0001510">
    <property type="term" value="P:RNA methylation"/>
    <property type="evidence" value="ECO:0007669"/>
    <property type="project" value="InterPro"/>
</dbReference>
<dbReference type="InterPro" id="IPR026610">
    <property type="entry name" value="Hen1"/>
</dbReference>
<dbReference type="STRING" id="587909.SAMN05421810_102400"/>
<evidence type="ECO:0000256" key="7">
    <source>
        <dbReference type="ARBA" id="ARBA00022723"/>
    </source>
</evidence>
<evidence type="ECO:0000256" key="3">
    <source>
        <dbReference type="ARBA" id="ARBA00021330"/>
    </source>
</evidence>
<dbReference type="EC" id="2.1.1.386" evidence="11"/>
<dbReference type="Gene3D" id="3.30.1610.20">
    <property type="entry name" value="Hen1, N-terminal domain"/>
    <property type="match status" value="1"/>
</dbReference>
<dbReference type="InterPro" id="IPR024740">
    <property type="entry name" value="Hen1_N"/>
</dbReference>
<keyword evidence="9" id="KW-0694">RNA-binding</keyword>
<evidence type="ECO:0000256" key="8">
    <source>
        <dbReference type="ARBA" id="ARBA00022842"/>
    </source>
</evidence>
<dbReference type="GO" id="GO:0090486">
    <property type="term" value="F:small RNA 2'-O-methyltransferase activity"/>
    <property type="evidence" value="ECO:0007669"/>
    <property type="project" value="UniProtKB-EC"/>
</dbReference>
<gene>
    <name evidence="15" type="ORF">SAMN05421810_102400</name>
</gene>
<dbReference type="GO" id="GO:0003723">
    <property type="term" value="F:RNA binding"/>
    <property type="evidence" value="ECO:0007669"/>
    <property type="project" value="UniProtKB-KW"/>
</dbReference>
<keyword evidence="5 15" id="KW-0808">Transferase</keyword>
<evidence type="ECO:0000259" key="13">
    <source>
        <dbReference type="Pfam" id="PF08242"/>
    </source>
</evidence>
<evidence type="ECO:0000256" key="10">
    <source>
        <dbReference type="ARBA" id="ARBA00023158"/>
    </source>
</evidence>
<evidence type="ECO:0000256" key="12">
    <source>
        <dbReference type="ARBA" id="ARBA00048418"/>
    </source>
</evidence>
<keyword evidence="8" id="KW-0460">Magnesium</keyword>
<dbReference type="PANTHER" id="PTHR21404:SF3">
    <property type="entry name" value="SMALL RNA 2'-O-METHYLTRANSFERASE"/>
    <property type="match status" value="1"/>
</dbReference>
<dbReference type="NCBIfam" id="TIGR04074">
    <property type="entry name" value="bacter_Hen1"/>
    <property type="match status" value="1"/>
</dbReference>
<dbReference type="EMBL" id="FOWW01000002">
    <property type="protein sequence ID" value="SFP37597.1"/>
    <property type="molecule type" value="Genomic_DNA"/>
</dbReference>
<proteinExistence type="inferred from homology"/>
<feature type="domain" description="Methyltransferase type 12" evidence="13">
    <location>
        <begin position="286"/>
        <end position="386"/>
    </location>
</feature>
<dbReference type="RefSeq" id="WP_092529167.1">
    <property type="nucleotide sequence ID" value="NZ_FOWW01000002.1"/>
</dbReference>
<dbReference type="OrthoDB" id="626362at2"/>
<keyword evidence="6" id="KW-0949">S-adenosyl-L-methionine</keyword>
<keyword evidence="4 15" id="KW-0489">Methyltransferase</keyword>
<dbReference type="Pfam" id="PF12623">
    <property type="entry name" value="Hen1_L"/>
    <property type="match status" value="1"/>
</dbReference>
<keyword evidence="16" id="KW-1185">Reference proteome</keyword>
<evidence type="ECO:0000256" key="9">
    <source>
        <dbReference type="ARBA" id="ARBA00022884"/>
    </source>
</evidence>
<dbReference type="AlphaFoldDB" id="A0A1I5PUL0"/>
<dbReference type="CDD" id="cd02440">
    <property type="entry name" value="AdoMet_MTases"/>
    <property type="match status" value="1"/>
</dbReference>
<comment type="catalytic activity">
    <reaction evidence="12">
        <text>small RNA 3'-end nucleotide + S-adenosyl-L-methionine = small RNA 3'-end 2'-O-methylnucleotide + S-adenosyl-L-homocysteine + H(+)</text>
        <dbReference type="Rhea" id="RHEA:37887"/>
        <dbReference type="Rhea" id="RHEA-COMP:10415"/>
        <dbReference type="Rhea" id="RHEA-COMP:10416"/>
        <dbReference type="ChEBI" id="CHEBI:15378"/>
        <dbReference type="ChEBI" id="CHEBI:57856"/>
        <dbReference type="ChEBI" id="CHEBI:59789"/>
        <dbReference type="ChEBI" id="CHEBI:74896"/>
        <dbReference type="ChEBI" id="CHEBI:74898"/>
        <dbReference type="EC" id="2.1.1.386"/>
    </reaction>
</comment>
<evidence type="ECO:0000256" key="1">
    <source>
        <dbReference type="ARBA" id="ARBA00001946"/>
    </source>
</evidence>
<evidence type="ECO:0000259" key="14">
    <source>
        <dbReference type="Pfam" id="PF12623"/>
    </source>
</evidence>
<evidence type="ECO:0000256" key="11">
    <source>
        <dbReference type="ARBA" id="ARBA00035025"/>
    </source>
</evidence>
<dbReference type="GO" id="GO:0046872">
    <property type="term" value="F:metal ion binding"/>
    <property type="evidence" value="ECO:0007669"/>
    <property type="project" value="UniProtKB-KW"/>
</dbReference>
<sequence>MLLTITTTREPATDLGFLLHKHPDNTRSVELPAGVAHVFFPEATPRRCTAALLVEVDPVALARAERGAGQRGPGQRWWGQYVSSRPYAAGSLLAVALRTVFSTARAGRCAARPELAGTPLPLELDVPATPGDPDLARRLFAPLGWRVEAIPVPLDEHVPEWGAARLVRLRLAGEQRLADALNHLYVLLPVLDGDKHYWVGEDEVDKLLRAGGAWLPDHPERELVTNTYLAHRGHLVDTALSRLAEAGDPDPVAEPAVGEESETPLRVRRQEAVLAALREAGARRVVDLGCGAGALLRSLLRDPMFTEVVGVDVAPRALELAERRLDVDRLPDSVRARLRLRQSALTYVDPALAGYDAAVLMEVIEHVDEPRLPALEHAVFGAVRPDTVVVTTPNAEYNVRFPGLAGFRHEDHRFEWDRARFAEWARGVAEAHGYRVAFRPVGPVDPEVGPPTQLAIFSRETTAAREVTP</sequence>
<evidence type="ECO:0000256" key="6">
    <source>
        <dbReference type="ARBA" id="ARBA00022691"/>
    </source>
</evidence>
<dbReference type="GO" id="GO:0031047">
    <property type="term" value="P:regulatory ncRNA-mediated gene silencing"/>
    <property type="evidence" value="ECO:0007669"/>
    <property type="project" value="UniProtKB-KW"/>
</dbReference>
<keyword evidence="7" id="KW-0479">Metal-binding</keyword>
<evidence type="ECO:0000256" key="5">
    <source>
        <dbReference type="ARBA" id="ARBA00022679"/>
    </source>
</evidence>
<organism evidence="15 16">
    <name type="scientific">Amycolatopsis arida</name>
    <dbReference type="NCBI Taxonomy" id="587909"/>
    <lineage>
        <taxon>Bacteria</taxon>
        <taxon>Bacillati</taxon>
        <taxon>Actinomycetota</taxon>
        <taxon>Actinomycetes</taxon>
        <taxon>Pseudonocardiales</taxon>
        <taxon>Pseudonocardiaceae</taxon>
        <taxon>Amycolatopsis</taxon>
    </lineage>
</organism>
<reference evidence="16" key="1">
    <citation type="submission" date="2016-10" db="EMBL/GenBank/DDBJ databases">
        <authorList>
            <person name="Varghese N."/>
            <person name="Submissions S."/>
        </authorList>
    </citation>
    <scope>NUCLEOTIDE SEQUENCE [LARGE SCALE GENOMIC DNA]</scope>
    <source>
        <strain evidence="16">CGMCC 4.5579</strain>
    </source>
</reference>
<comment type="similarity">
    <text evidence="2">Belongs to the methyltransferase superfamily. HEN1 family.</text>
</comment>
<dbReference type="Gene3D" id="3.40.50.150">
    <property type="entry name" value="Vaccinia Virus protein VP39"/>
    <property type="match status" value="1"/>
</dbReference>
<evidence type="ECO:0000256" key="4">
    <source>
        <dbReference type="ARBA" id="ARBA00022603"/>
    </source>
</evidence>
<evidence type="ECO:0000313" key="15">
    <source>
        <dbReference type="EMBL" id="SFP37597.1"/>
    </source>
</evidence>
<keyword evidence="10" id="KW-0943">RNA-mediated gene silencing</keyword>
<dbReference type="SUPFAM" id="SSF53335">
    <property type="entry name" value="S-adenosyl-L-methionine-dependent methyltransferases"/>
    <property type="match status" value="1"/>
</dbReference>
<dbReference type="InterPro" id="IPR013217">
    <property type="entry name" value="Methyltransf_12"/>
</dbReference>
<dbReference type="InterPro" id="IPR024026">
    <property type="entry name" value="3'-RNA_MeTfrase_Hen1_bac"/>
</dbReference>
<evidence type="ECO:0000313" key="16">
    <source>
        <dbReference type="Proteomes" id="UP000198727"/>
    </source>
</evidence>
<dbReference type="InterPro" id="IPR029063">
    <property type="entry name" value="SAM-dependent_MTases_sf"/>
</dbReference>
<dbReference type="Pfam" id="PF08242">
    <property type="entry name" value="Methyltransf_12"/>
    <property type="match status" value="1"/>
</dbReference>
<name>A0A1I5PUL0_9PSEU</name>
<dbReference type="PANTHER" id="PTHR21404">
    <property type="entry name" value="HEN1"/>
    <property type="match status" value="1"/>
</dbReference>
<accession>A0A1I5PUL0</accession>